<proteinExistence type="predicted"/>
<dbReference type="RefSeq" id="WP_025346381.1">
    <property type="nucleotide sequence ID" value="NZ_CP006850.1"/>
</dbReference>
<accession>W5TC82</accession>
<dbReference type="HOGENOM" id="CLU_073591_0_0_11"/>
<protein>
    <submittedName>
        <fullName evidence="2">Thiopeptide-type bacteriocin biosynthesis domain-containing protein</fullName>
    </submittedName>
</protein>
<dbReference type="STRING" id="1415166.NONO_c00080"/>
<keyword evidence="3" id="KW-1185">Reference proteome</keyword>
<dbReference type="Proteomes" id="UP000019150">
    <property type="component" value="Chromosome"/>
</dbReference>
<dbReference type="KEGG" id="nno:NONO_c00080"/>
<dbReference type="InterPro" id="IPR023809">
    <property type="entry name" value="Thiopep_bacteriocin_synth_dom"/>
</dbReference>
<dbReference type="AlphaFoldDB" id="W5TC82"/>
<reference evidence="2 3" key="1">
    <citation type="journal article" date="2014" name="Appl. Environ. Microbiol.">
        <title>Insights into the Microbial Degradation of Rubber and Gutta-Percha by Analysis of the Complete Genome of Nocardia nova SH22a.</title>
        <authorList>
            <person name="Luo Q."/>
            <person name="Hiessl S."/>
            <person name="Poehlein A."/>
            <person name="Daniel R."/>
            <person name="Steinbuchel A."/>
        </authorList>
    </citation>
    <scope>NUCLEOTIDE SEQUENCE [LARGE SCALE GENOMIC DNA]</scope>
    <source>
        <strain evidence="2">SH22a</strain>
    </source>
</reference>
<gene>
    <name evidence="2" type="ORF">NONO_c00080</name>
</gene>
<evidence type="ECO:0000259" key="1">
    <source>
        <dbReference type="Pfam" id="PF14028"/>
    </source>
</evidence>
<dbReference type="NCBIfam" id="TIGR03891">
    <property type="entry name" value="thiopep_ocin"/>
    <property type="match status" value="1"/>
</dbReference>
<name>W5TC82_9NOCA</name>
<dbReference type="OrthoDB" id="1273722at2"/>
<dbReference type="Pfam" id="PF14028">
    <property type="entry name" value="Lant_dehydr_C"/>
    <property type="match status" value="1"/>
</dbReference>
<evidence type="ECO:0000313" key="3">
    <source>
        <dbReference type="Proteomes" id="UP000019150"/>
    </source>
</evidence>
<dbReference type="EMBL" id="CP006850">
    <property type="protein sequence ID" value="AHH14831.1"/>
    <property type="molecule type" value="Genomic_DNA"/>
</dbReference>
<sequence length="282" mass="32344">MGDIDATSTDSRWIYYRIYADDFGSLEPLLTELVAPVVREARPRVREFGWFFLRYLDPIGFQLRVRLRGTPAALPMMEEMFDARLRAALAPGGRDRLGCRQFGRYVYAPEYAKYGSAAEIRRAERIFEASSELALSRHGTDDPASPVVWAAACLLAVIADWPDDTRLGFLYHYTWYWTGGVEPGEWRLPWTEDDTIAHRASSLAQRARDLLGTESGRDIACYSETLWRLAGRGHHPDARNSDHLTAFHHVHLTNNRLGVQPWQEAQIARLLWHFLRNERGGR</sequence>
<feature type="domain" description="Thiopeptide-type bacteriocin biosynthesis" evidence="1">
    <location>
        <begin position="13"/>
        <end position="274"/>
    </location>
</feature>
<organism evidence="2 3">
    <name type="scientific">Nocardia nova SH22a</name>
    <dbReference type="NCBI Taxonomy" id="1415166"/>
    <lineage>
        <taxon>Bacteria</taxon>
        <taxon>Bacillati</taxon>
        <taxon>Actinomycetota</taxon>
        <taxon>Actinomycetes</taxon>
        <taxon>Mycobacteriales</taxon>
        <taxon>Nocardiaceae</taxon>
        <taxon>Nocardia</taxon>
    </lineage>
</organism>
<dbReference type="PATRIC" id="fig|1415166.3.peg.8"/>
<evidence type="ECO:0000313" key="2">
    <source>
        <dbReference type="EMBL" id="AHH14831.1"/>
    </source>
</evidence>